<dbReference type="SUPFAM" id="SSF55729">
    <property type="entry name" value="Acyl-CoA N-acyltransferases (Nat)"/>
    <property type="match status" value="1"/>
</dbReference>
<dbReference type="EMBL" id="SISF01000031">
    <property type="protein sequence ID" value="TBN11724.1"/>
    <property type="molecule type" value="Genomic_DNA"/>
</dbReference>
<dbReference type="Gene3D" id="3.40.630.30">
    <property type="match status" value="1"/>
</dbReference>
<sequence>MEEWDGKADRGNAHLVTIRAGRREDFPRLAEIELDAFVVWAEACGVTQKPVCAPVFLLEQSLHEELLLVAEEAGRVVGFTLGLNEGGTLYIVEVDVERAAQGRGVGTSLILAMLDRGRERGFAKVALTTDRYVPFNAPFYTRLGFRILEAAETPAFLRRRLKAQIDSGLDPERRVAMLKSL</sequence>
<proteinExistence type="predicted"/>
<keyword evidence="1" id="KW-0808">Transferase</keyword>
<comment type="caution">
    <text evidence="4">The sequence shown here is derived from an EMBL/GenBank/DDBJ whole genome shotgun (WGS) entry which is preliminary data.</text>
</comment>
<evidence type="ECO:0000256" key="2">
    <source>
        <dbReference type="ARBA" id="ARBA00023315"/>
    </source>
</evidence>
<evidence type="ECO:0000259" key="3">
    <source>
        <dbReference type="PROSITE" id="PS51186"/>
    </source>
</evidence>
<dbReference type="InterPro" id="IPR000182">
    <property type="entry name" value="GNAT_dom"/>
</dbReference>
<dbReference type="InterPro" id="IPR016181">
    <property type="entry name" value="Acyl_CoA_acyltransferase"/>
</dbReference>
<dbReference type="PANTHER" id="PTHR43800">
    <property type="entry name" value="PEPTIDYL-LYSINE N-ACETYLTRANSFERASE YJAB"/>
    <property type="match status" value="1"/>
</dbReference>
<keyword evidence="5" id="KW-1185">Reference proteome</keyword>
<keyword evidence="2" id="KW-0012">Acyltransferase</keyword>
<dbReference type="CDD" id="cd04301">
    <property type="entry name" value="NAT_SF"/>
    <property type="match status" value="1"/>
</dbReference>
<dbReference type="Pfam" id="PF00583">
    <property type="entry name" value="Acetyltransf_1"/>
    <property type="match status" value="1"/>
</dbReference>
<dbReference type="Proteomes" id="UP000294239">
    <property type="component" value="Unassembled WGS sequence"/>
</dbReference>
<dbReference type="PANTHER" id="PTHR43800:SF1">
    <property type="entry name" value="PEPTIDYL-LYSINE N-ACETYLTRANSFERASE YJAB"/>
    <property type="match status" value="1"/>
</dbReference>
<evidence type="ECO:0000313" key="4">
    <source>
        <dbReference type="EMBL" id="TBN11724.1"/>
    </source>
</evidence>
<gene>
    <name evidence="4" type="ORF">EYC79_16005</name>
</gene>
<feature type="domain" description="N-acetyltransferase" evidence="3">
    <location>
        <begin position="16"/>
        <end position="164"/>
    </location>
</feature>
<evidence type="ECO:0000313" key="5">
    <source>
        <dbReference type="Proteomes" id="UP000294239"/>
    </source>
</evidence>
<dbReference type="PROSITE" id="PS51186">
    <property type="entry name" value="GNAT"/>
    <property type="match status" value="1"/>
</dbReference>
<protein>
    <submittedName>
        <fullName evidence="4">GNAT family N-acetyltransferase</fullName>
    </submittedName>
</protein>
<organism evidence="4 5">
    <name type="scientific">Agrobacterium cavarae</name>
    <dbReference type="NCBI Taxonomy" id="2528239"/>
    <lineage>
        <taxon>Bacteria</taxon>
        <taxon>Pseudomonadati</taxon>
        <taxon>Pseudomonadota</taxon>
        <taxon>Alphaproteobacteria</taxon>
        <taxon>Hyphomicrobiales</taxon>
        <taxon>Rhizobiaceae</taxon>
        <taxon>Rhizobium/Agrobacterium group</taxon>
        <taxon>Agrobacterium</taxon>
    </lineage>
</organism>
<reference evidence="4 5" key="1">
    <citation type="submission" date="2019-02" db="EMBL/GenBank/DDBJ databases">
        <title>Current taxonomic status of genus Agrobacterium and description of Agrobacterium cavarae sp. nov. isolated from maize roots.</title>
        <authorList>
            <person name="Flores-Felix J.D."/>
            <person name="Menendez E."/>
            <person name="Ramirez-Bahena M.H."/>
            <person name="Garcia-Fraile P."/>
            <person name="Velazquez E."/>
        </authorList>
    </citation>
    <scope>NUCLEOTIDE SEQUENCE [LARGE SCALE GENOMIC DNA]</scope>
    <source>
        <strain evidence="4 5">RZME10</strain>
    </source>
</reference>
<evidence type="ECO:0000256" key="1">
    <source>
        <dbReference type="ARBA" id="ARBA00022679"/>
    </source>
</evidence>
<name>A0ABY1Y6X3_9HYPH</name>
<accession>A0ABY1Y6X3</accession>